<sequence length="79" mass="9159">MSSSRLLFGLSVNRSIPHDHEDWKLMITFFCLFCSTLSSPICTNFTYSHFPAYVELSNLQANTLWNSIIIRKISQRILC</sequence>
<gene>
    <name evidence="1" type="ORF">BO78DRAFT_177361</name>
</gene>
<dbReference type="VEuPathDB" id="FungiDB:BO78DRAFT_177361"/>
<evidence type="ECO:0000313" key="2">
    <source>
        <dbReference type="Proteomes" id="UP000248423"/>
    </source>
</evidence>
<dbReference type="AlphaFoldDB" id="A0A319E446"/>
<dbReference type="EMBL" id="KZ826372">
    <property type="protein sequence ID" value="PYI04150.1"/>
    <property type="molecule type" value="Genomic_DNA"/>
</dbReference>
<evidence type="ECO:0000313" key="1">
    <source>
        <dbReference type="EMBL" id="PYI04150.1"/>
    </source>
</evidence>
<organism evidence="1 2">
    <name type="scientific">Aspergillus sclerotiicarbonarius (strain CBS 121057 / IBT 28362)</name>
    <dbReference type="NCBI Taxonomy" id="1448318"/>
    <lineage>
        <taxon>Eukaryota</taxon>
        <taxon>Fungi</taxon>
        <taxon>Dikarya</taxon>
        <taxon>Ascomycota</taxon>
        <taxon>Pezizomycotina</taxon>
        <taxon>Eurotiomycetes</taxon>
        <taxon>Eurotiomycetidae</taxon>
        <taxon>Eurotiales</taxon>
        <taxon>Aspergillaceae</taxon>
        <taxon>Aspergillus</taxon>
        <taxon>Aspergillus subgen. Circumdati</taxon>
    </lineage>
</organism>
<dbReference type="Proteomes" id="UP000248423">
    <property type="component" value="Unassembled WGS sequence"/>
</dbReference>
<name>A0A319E446_ASPSB</name>
<proteinExistence type="predicted"/>
<keyword evidence="2" id="KW-1185">Reference proteome</keyword>
<protein>
    <submittedName>
        <fullName evidence="1">Uncharacterized protein</fullName>
    </submittedName>
</protein>
<accession>A0A319E446</accession>
<reference evidence="1 2" key="1">
    <citation type="submission" date="2018-02" db="EMBL/GenBank/DDBJ databases">
        <title>The genomes of Aspergillus section Nigri reveals drivers in fungal speciation.</title>
        <authorList>
            <consortium name="DOE Joint Genome Institute"/>
            <person name="Vesth T.C."/>
            <person name="Nybo J."/>
            <person name="Theobald S."/>
            <person name="Brandl J."/>
            <person name="Frisvad J.C."/>
            <person name="Nielsen K.F."/>
            <person name="Lyhne E.K."/>
            <person name="Kogle M.E."/>
            <person name="Kuo A."/>
            <person name="Riley R."/>
            <person name="Clum A."/>
            <person name="Nolan M."/>
            <person name="Lipzen A."/>
            <person name="Salamov A."/>
            <person name="Henrissat B."/>
            <person name="Wiebenga A."/>
            <person name="De vries R.P."/>
            <person name="Grigoriev I.V."/>
            <person name="Mortensen U.H."/>
            <person name="Andersen M.R."/>
            <person name="Baker S.E."/>
        </authorList>
    </citation>
    <scope>NUCLEOTIDE SEQUENCE [LARGE SCALE GENOMIC DNA]</scope>
    <source>
        <strain evidence="1 2">CBS 121057</strain>
    </source>
</reference>